<gene>
    <name evidence="2" type="primary">aztD</name>
    <name evidence="2" type="ORF">O4213_04655</name>
</gene>
<proteinExistence type="predicted"/>
<name>A0ABT4MQJ2_GORRU</name>
<dbReference type="SUPFAM" id="SSF50969">
    <property type="entry name" value="YVTN repeat-like/Quinoprotein amine dehydrogenase"/>
    <property type="match status" value="1"/>
</dbReference>
<evidence type="ECO:0000256" key="1">
    <source>
        <dbReference type="SAM" id="MobiDB-lite"/>
    </source>
</evidence>
<reference evidence="2" key="1">
    <citation type="submission" date="2022-12" db="EMBL/GenBank/DDBJ databases">
        <authorList>
            <person name="Krivoruchko A.V."/>
            <person name="Elkin A."/>
        </authorList>
    </citation>
    <scope>NUCLEOTIDE SEQUENCE</scope>
    <source>
        <strain evidence="2">IEGM 1388</strain>
    </source>
</reference>
<dbReference type="RefSeq" id="WP_301569756.1">
    <property type="nucleotide sequence ID" value="NZ_JAPWIE010000001.1"/>
</dbReference>
<sequence length="427" mass="44707">MIVVNYDNSDVNIKRGLQALSLLAVGAVLVAGCGSSGDGDDSSTGSSSAESSSAAPDSKGVEQESAQPRLAVSYDGGVAVLDASTLDQVATLPAEGFIRLNPAGDGRHVFVSESEGFRALDLGTWSRSHGDHDHYYTAEPALTDIRFGGEEPGHVVVHDDRTTLFSDGTGEIDIVEPAELLRGKGVATSHKVEPHHGVAVAREDGTTVVSVGNEEERTGVQILDADFQQIAANDQCPNLHGEAAVANGVLAFGCTDGILIVRGNEITKVQSPDAYGRIGNQAGSEASPVVLGDYKVDKDAELERPTRVSLTNTDTGELKLVELGTSYTFRSLQRGPQGEALVLGTDGAIHVIDPIAGTVTKKIAVIGEWTEPEDWQEARPALFVEDSTAYVSDPANKKLFAVDLAAGTVSAETTVDFTPNELTGVTG</sequence>
<dbReference type="NCBIfam" id="NF038015">
    <property type="entry name" value="AztD"/>
    <property type="match status" value="1"/>
</dbReference>
<organism evidence="2 3">
    <name type="scientific">Gordonia rubripertincta</name>
    <name type="common">Rhodococcus corallinus</name>
    <dbReference type="NCBI Taxonomy" id="36822"/>
    <lineage>
        <taxon>Bacteria</taxon>
        <taxon>Bacillati</taxon>
        <taxon>Actinomycetota</taxon>
        <taxon>Actinomycetes</taxon>
        <taxon>Mycobacteriales</taxon>
        <taxon>Gordoniaceae</taxon>
        <taxon>Gordonia</taxon>
    </lineage>
</organism>
<dbReference type="InterPro" id="IPR015943">
    <property type="entry name" value="WD40/YVTN_repeat-like_dom_sf"/>
</dbReference>
<dbReference type="Proteomes" id="UP001067235">
    <property type="component" value="Unassembled WGS sequence"/>
</dbReference>
<dbReference type="EMBL" id="JAPWIE010000001">
    <property type="protein sequence ID" value="MCZ4549259.1"/>
    <property type="molecule type" value="Genomic_DNA"/>
</dbReference>
<keyword evidence="3" id="KW-1185">Reference proteome</keyword>
<dbReference type="InterPro" id="IPR011044">
    <property type="entry name" value="Quino_amine_DH_bsu"/>
</dbReference>
<feature type="region of interest" description="Disordered" evidence="1">
    <location>
        <begin position="36"/>
        <end position="66"/>
    </location>
</feature>
<evidence type="ECO:0000313" key="2">
    <source>
        <dbReference type="EMBL" id="MCZ4549259.1"/>
    </source>
</evidence>
<evidence type="ECO:0000313" key="3">
    <source>
        <dbReference type="Proteomes" id="UP001067235"/>
    </source>
</evidence>
<comment type="caution">
    <text evidence="2">The sequence shown here is derived from an EMBL/GenBank/DDBJ whole genome shotgun (WGS) entry which is preliminary data.</text>
</comment>
<accession>A0ABT4MQJ2</accession>
<protein>
    <submittedName>
        <fullName evidence="2">Zinc metallochaperone AztD</fullName>
    </submittedName>
</protein>
<dbReference type="InterPro" id="IPR047697">
    <property type="entry name" value="AztD-like"/>
</dbReference>
<feature type="compositionally biased region" description="Low complexity" evidence="1">
    <location>
        <begin position="42"/>
        <end position="58"/>
    </location>
</feature>
<dbReference type="Gene3D" id="2.130.10.10">
    <property type="entry name" value="YVTN repeat-like/Quinoprotein amine dehydrogenase"/>
    <property type="match status" value="1"/>
</dbReference>